<keyword evidence="8 11" id="KW-1133">Transmembrane helix</keyword>
<keyword evidence="6 11" id="KW-0067">ATP-binding</keyword>
<evidence type="ECO:0000313" key="13">
    <source>
        <dbReference type="Proteomes" id="UP000064189"/>
    </source>
</evidence>
<comment type="similarity">
    <text evidence="11">Belongs to the KdpC family.</text>
</comment>
<dbReference type="HAMAP" id="MF_00276">
    <property type="entry name" value="KdpC"/>
    <property type="match status" value="1"/>
</dbReference>
<dbReference type="PIRSF" id="PIRSF001296">
    <property type="entry name" value="K_ATPase_KdpC"/>
    <property type="match status" value="1"/>
</dbReference>
<keyword evidence="4 11" id="KW-0812">Transmembrane</keyword>
<keyword evidence="12" id="KW-0378">Hydrolase</keyword>
<dbReference type="GO" id="GO:0008556">
    <property type="term" value="F:P-type potassium transmembrane transporter activity"/>
    <property type="evidence" value="ECO:0007669"/>
    <property type="project" value="InterPro"/>
</dbReference>
<keyword evidence="10 11" id="KW-0472">Membrane</keyword>
<dbReference type="GO" id="GO:0005886">
    <property type="term" value="C:plasma membrane"/>
    <property type="evidence" value="ECO:0007669"/>
    <property type="project" value="UniProtKB-SubCell"/>
</dbReference>
<dbReference type="GO" id="GO:0005524">
    <property type="term" value="F:ATP binding"/>
    <property type="evidence" value="ECO:0007669"/>
    <property type="project" value="UniProtKB-UniRule"/>
</dbReference>
<evidence type="ECO:0000256" key="9">
    <source>
        <dbReference type="ARBA" id="ARBA00023065"/>
    </source>
</evidence>
<evidence type="ECO:0000256" key="5">
    <source>
        <dbReference type="ARBA" id="ARBA00022741"/>
    </source>
</evidence>
<dbReference type="EMBL" id="LNNH01000004">
    <property type="protein sequence ID" value="KWW22343.1"/>
    <property type="molecule type" value="Genomic_DNA"/>
</dbReference>
<comment type="subunit">
    <text evidence="11">The system is composed of three essential subunits: KdpA, KdpB and KdpC.</text>
</comment>
<protein>
    <recommendedName>
        <fullName evidence="11">Potassium-transporting ATPase KdpC subunit</fullName>
    </recommendedName>
    <alternativeName>
        <fullName evidence="11">ATP phosphohydrolase [potassium-transporting] C chain</fullName>
    </alternativeName>
    <alternativeName>
        <fullName evidence="11">Potassium-binding and translocating subunit C</fullName>
    </alternativeName>
    <alternativeName>
        <fullName evidence="11">Potassium-translocating ATPase C chain</fullName>
    </alternativeName>
</protein>
<evidence type="ECO:0000256" key="8">
    <source>
        <dbReference type="ARBA" id="ARBA00022989"/>
    </source>
</evidence>
<keyword evidence="7 11" id="KW-0630">Potassium</keyword>
<comment type="function">
    <text evidence="11">Part of the high-affinity ATP-driven potassium transport (or Kdp) system, which catalyzes the hydrolysis of ATP coupled with the electrogenic transport of potassium into the cytoplasm. This subunit acts as a catalytic chaperone that increases the ATP-binding affinity of the ATP-hydrolyzing subunit KdpB by the formation of a transient KdpB/KdpC/ATP ternary complex.</text>
</comment>
<evidence type="ECO:0000256" key="11">
    <source>
        <dbReference type="HAMAP-Rule" id="MF_00276"/>
    </source>
</evidence>
<keyword evidence="13" id="KW-1185">Reference proteome</keyword>
<evidence type="ECO:0000256" key="7">
    <source>
        <dbReference type="ARBA" id="ARBA00022958"/>
    </source>
</evidence>
<reference evidence="12 13" key="1">
    <citation type="submission" date="2015-11" db="EMBL/GenBank/DDBJ databases">
        <title>Genome Sequence of Bacillus simplex strain VanAntwerpen2.</title>
        <authorList>
            <person name="Couger M.B."/>
        </authorList>
    </citation>
    <scope>NUCLEOTIDE SEQUENCE [LARGE SCALE GENOMIC DNA]</scope>
    <source>
        <strain evidence="12 13">VanAntwerpen02</strain>
    </source>
</reference>
<keyword evidence="3 11" id="KW-0633">Potassium transport</keyword>
<dbReference type="Proteomes" id="UP000064189">
    <property type="component" value="Unassembled WGS sequence"/>
</dbReference>
<keyword evidence="2 11" id="KW-1003">Cell membrane</keyword>
<accession>A0A109N2U3</accession>
<keyword evidence="1 11" id="KW-0813">Transport</keyword>
<organism evidence="12 13">
    <name type="scientific">Peribacillus simplex</name>
    <dbReference type="NCBI Taxonomy" id="1478"/>
    <lineage>
        <taxon>Bacteria</taxon>
        <taxon>Bacillati</taxon>
        <taxon>Bacillota</taxon>
        <taxon>Bacilli</taxon>
        <taxon>Bacillales</taxon>
        <taxon>Bacillaceae</taxon>
        <taxon>Peribacillus</taxon>
    </lineage>
</organism>
<dbReference type="AlphaFoldDB" id="A0A109N2U3"/>
<evidence type="ECO:0000256" key="3">
    <source>
        <dbReference type="ARBA" id="ARBA00022538"/>
    </source>
</evidence>
<dbReference type="GO" id="GO:0016787">
    <property type="term" value="F:hydrolase activity"/>
    <property type="evidence" value="ECO:0007669"/>
    <property type="project" value="UniProtKB-KW"/>
</dbReference>
<dbReference type="RefSeq" id="WP_061140388.1">
    <property type="nucleotide sequence ID" value="NZ_LNNH01000004.1"/>
</dbReference>
<dbReference type="PANTHER" id="PTHR30042:SF2">
    <property type="entry name" value="POTASSIUM-TRANSPORTING ATPASE KDPC SUBUNIT"/>
    <property type="match status" value="1"/>
</dbReference>
<comment type="subcellular location">
    <subcellularLocation>
        <location evidence="11">Cell membrane</location>
        <topology evidence="11">Single-pass membrane protein</topology>
    </subcellularLocation>
</comment>
<evidence type="ECO:0000256" key="1">
    <source>
        <dbReference type="ARBA" id="ARBA00022448"/>
    </source>
</evidence>
<sequence length="185" mass="19990">MLKNIRLSLVLLVMCGIAYPLLMTGVAQVIMPAKADGSLIKNESGKIIGSELIGQSFKEPGYFHGRVSSIEYDATGSGTPNYAPSNEDMIKRTKKDLATFLKDNPTVKQEEIPADLLTNSGSGLDPNISSQGAKIQVSRIAKERGVSEKSIYNLVDKHTEGRSLGVFGDPRVNVLTLNIALDQLK</sequence>
<dbReference type="NCBIfam" id="NF001454">
    <property type="entry name" value="PRK00315.1"/>
    <property type="match status" value="1"/>
</dbReference>
<dbReference type="Pfam" id="PF02669">
    <property type="entry name" value="KdpC"/>
    <property type="match status" value="1"/>
</dbReference>
<evidence type="ECO:0000313" key="12">
    <source>
        <dbReference type="EMBL" id="KWW22343.1"/>
    </source>
</evidence>
<name>A0A109N2U3_9BACI</name>
<keyword evidence="5 11" id="KW-0547">Nucleotide-binding</keyword>
<keyword evidence="9 11" id="KW-0406">Ion transport</keyword>
<evidence type="ECO:0000256" key="10">
    <source>
        <dbReference type="ARBA" id="ARBA00023136"/>
    </source>
</evidence>
<gene>
    <name evidence="11" type="primary">kdpC</name>
    <name evidence="12" type="ORF">AS888_12455</name>
</gene>
<evidence type="ECO:0000256" key="6">
    <source>
        <dbReference type="ARBA" id="ARBA00022840"/>
    </source>
</evidence>
<proteinExistence type="inferred from homology"/>
<evidence type="ECO:0000256" key="2">
    <source>
        <dbReference type="ARBA" id="ARBA00022475"/>
    </source>
</evidence>
<evidence type="ECO:0000256" key="4">
    <source>
        <dbReference type="ARBA" id="ARBA00022692"/>
    </source>
</evidence>
<dbReference type="InterPro" id="IPR003820">
    <property type="entry name" value="KdpC"/>
</dbReference>
<comment type="caution">
    <text evidence="12">The sequence shown here is derived from an EMBL/GenBank/DDBJ whole genome shotgun (WGS) entry which is preliminary data.</text>
</comment>
<dbReference type="PANTHER" id="PTHR30042">
    <property type="entry name" value="POTASSIUM-TRANSPORTING ATPASE C CHAIN"/>
    <property type="match status" value="1"/>
</dbReference>
<dbReference type="NCBIfam" id="TIGR00681">
    <property type="entry name" value="kdpC"/>
    <property type="match status" value="1"/>
</dbReference>